<dbReference type="STRING" id="571913.VV02_12250"/>
<dbReference type="PANTHER" id="PTHR21666:SF270">
    <property type="entry name" value="MUREIN HYDROLASE ACTIVATOR ENVC"/>
    <property type="match status" value="1"/>
</dbReference>
<proteinExistence type="predicted"/>
<feature type="domain" description="M23ase beta-sheet core" evidence="1">
    <location>
        <begin position="58"/>
        <end position="138"/>
    </location>
</feature>
<dbReference type="EMBL" id="CP011112">
    <property type="protein sequence ID" value="AKU18866.1"/>
    <property type="molecule type" value="Genomic_DNA"/>
</dbReference>
<dbReference type="SUPFAM" id="SSF51261">
    <property type="entry name" value="Duplicated hybrid motif"/>
    <property type="match status" value="1"/>
</dbReference>
<name>A0A0K1JQ67_9MICO</name>
<sequence>MSAEASQGSKSSTMSNATAKPNFQLPFSCGTTMQLDSWARHDHAPALDIRTHPLGHQEEGRPVLASAGGTVKESSYDSGAGNYVLINHGGGWYTVYIHLQSKNVRAGQKVALGTVIGKLGHSGANSNGVNHLHYEQLYDANHNGHLDWGVPGGEDRPAVFNGAKSAKDVHGKVTSFGTPGGEWLVKSHNRCGSNPTPPKPPKPGHKKYYVDTFANAAGYAKPGSHRTGTLNKGKNYVFCKAKGPKVQHGSQYNSWWLKTDLDSGSPWKGQYVSAYYLSRWGSNVAKDNSGTTIPTC</sequence>
<dbReference type="Gene3D" id="2.70.70.10">
    <property type="entry name" value="Glucose Permease (Domain IIA)"/>
    <property type="match status" value="1"/>
</dbReference>
<gene>
    <name evidence="2" type="ORF">VV02_12250</name>
</gene>
<dbReference type="InterPro" id="IPR016047">
    <property type="entry name" value="M23ase_b-sheet_dom"/>
</dbReference>
<evidence type="ECO:0000313" key="2">
    <source>
        <dbReference type="EMBL" id="AKU18866.1"/>
    </source>
</evidence>
<organism evidence="2 3">
    <name type="scientific">Luteipulveratus mongoliensis</name>
    <dbReference type="NCBI Taxonomy" id="571913"/>
    <lineage>
        <taxon>Bacteria</taxon>
        <taxon>Bacillati</taxon>
        <taxon>Actinomycetota</taxon>
        <taxon>Actinomycetes</taxon>
        <taxon>Micrococcales</taxon>
        <taxon>Dermacoccaceae</taxon>
        <taxon>Luteipulveratus</taxon>
    </lineage>
</organism>
<dbReference type="OrthoDB" id="1099523at2"/>
<dbReference type="Proteomes" id="UP000066480">
    <property type="component" value="Chromosome"/>
</dbReference>
<dbReference type="PANTHER" id="PTHR21666">
    <property type="entry name" value="PEPTIDASE-RELATED"/>
    <property type="match status" value="1"/>
</dbReference>
<dbReference type="CDD" id="cd12797">
    <property type="entry name" value="M23_peptidase"/>
    <property type="match status" value="1"/>
</dbReference>
<dbReference type="GO" id="GO:0004222">
    <property type="term" value="F:metalloendopeptidase activity"/>
    <property type="evidence" value="ECO:0007669"/>
    <property type="project" value="TreeGrafter"/>
</dbReference>
<evidence type="ECO:0000259" key="1">
    <source>
        <dbReference type="Pfam" id="PF01551"/>
    </source>
</evidence>
<evidence type="ECO:0000313" key="3">
    <source>
        <dbReference type="Proteomes" id="UP000066480"/>
    </source>
</evidence>
<protein>
    <recommendedName>
        <fullName evidence="1">M23ase beta-sheet core domain-containing protein</fullName>
    </recommendedName>
</protein>
<dbReference type="InterPro" id="IPR011055">
    <property type="entry name" value="Dup_hybrid_motif"/>
</dbReference>
<reference evidence="2 3" key="1">
    <citation type="submission" date="2015-03" db="EMBL/GenBank/DDBJ databases">
        <title>Luteipulveratus halotolerans sp. nov., a novel actinobacterium (Dermacoccaceae) from Sarawak, Malaysia.</title>
        <authorList>
            <person name="Juboi H."/>
            <person name="Basik A."/>
            <person name="Shamsul S.S."/>
            <person name="Arnold P."/>
            <person name="Schmitt E.K."/>
            <person name="Sanglier J.-J."/>
            <person name="Yeo T."/>
        </authorList>
    </citation>
    <scope>NUCLEOTIDE SEQUENCE [LARGE SCALE GENOMIC DNA]</scope>
    <source>
        <strain evidence="2 3">MN07-A0370</strain>
    </source>
</reference>
<dbReference type="Pfam" id="PF01551">
    <property type="entry name" value="Peptidase_M23"/>
    <property type="match status" value="1"/>
</dbReference>
<accession>A0A0K1JQ67</accession>
<keyword evidence="3" id="KW-1185">Reference proteome</keyword>
<dbReference type="AlphaFoldDB" id="A0A0K1JQ67"/>
<dbReference type="KEGG" id="lmoi:VV02_12250"/>
<dbReference type="InterPro" id="IPR050570">
    <property type="entry name" value="Cell_wall_metabolism_enzyme"/>
</dbReference>